<dbReference type="SMART" id="SM00267">
    <property type="entry name" value="GGDEF"/>
    <property type="match status" value="1"/>
</dbReference>
<keyword evidence="4" id="KW-0812">Transmembrane</keyword>
<evidence type="ECO:0000256" key="2">
    <source>
        <dbReference type="ARBA" id="ARBA00012528"/>
    </source>
</evidence>
<name>A0A151YTZ3_9GAMM</name>
<dbReference type="PANTHER" id="PTHR45138">
    <property type="entry name" value="REGULATORY COMPONENTS OF SENSORY TRANSDUCTION SYSTEM"/>
    <property type="match status" value="1"/>
</dbReference>
<dbReference type="InterPro" id="IPR000160">
    <property type="entry name" value="GGDEF_dom"/>
</dbReference>
<evidence type="ECO:0000313" key="8">
    <source>
        <dbReference type="Proteomes" id="UP000276905"/>
    </source>
</evidence>
<evidence type="ECO:0000313" key="6">
    <source>
        <dbReference type="EMBL" id="MBJ8437701.1"/>
    </source>
</evidence>
<proteinExistence type="predicted"/>
<evidence type="ECO:0000313" key="9">
    <source>
        <dbReference type="Proteomes" id="UP000808699"/>
    </source>
</evidence>
<feature type="transmembrane region" description="Helical" evidence="4">
    <location>
        <begin position="132"/>
        <end position="150"/>
    </location>
</feature>
<dbReference type="InterPro" id="IPR050469">
    <property type="entry name" value="Diguanylate_Cyclase"/>
</dbReference>
<dbReference type="PROSITE" id="PS50887">
    <property type="entry name" value="GGDEF"/>
    <property type="match status" value="1"/>
</dbReference>
<keyword evidence="4" id="KW-1133">Transmembrane helix</keyword>
<dbReference type="Proteomes" id="UP000808699">
    <property type="component" value="Unassembled WGS sequence"/>
</dbReference>
<dbReference type="Gene3D" id="3.30.70.270">
    <property type="match status" value="1"/>
</dbReference>
<gene>
    <name evidence="7" type="ORF">EA756_08205</name>
    <name evidence="6" type="ORF">I6M64_10255</name>
</gene>
<dbReference type="AlphaFoldDB" id="A0A151YTZ3"/>
<evidence type="ECO:0000256" key="4">
    <source>
        <dbReference type="SAM" id="Phobius"/>
    </source>
</evidence>
<dbReference type="FunFam" id="3.30.70.270:FF:000001">
    <property type="entry name" value="Diguanylate cyclase domain protein"/>
    <property type="match status" value="1"/>
</dbReference>
<dbReference type="Proteomes" id="UP000276905">
    <property type="component" value="Unassembled WGS sequence"/>
</dbReference>
<dbReference type="EC" id="2.7.7.65" evidence="2"/>
<evidence type="ECO:0000313" key="7">
    <source>
        <dbReference type="EMBL" id="RSO58230.1"/>
    </source>
</evidence>
<dbReference type="InterPro" id="IPR029787">
    <property type="entry name" value="Nucleotide_cyclase"/>
</dbReference>
<feature type="transmembrane region" description="Helical" evidence="4">
    <location>
        <begin position="80"/>
        <end position="97"/>
    </location>
</feature>
<reference evidence="6 9" key="2">
    <citation type="submission" date="2020-11" db="EMBL/GenBank/DDBJ databases">
        <title>Enhanced detection system for hospital associated transmission using whole genome sequencing surveillance.</title>
        <authorList>
            <person name="Harrison L.H."/>
            <person name="Van Tyne D."/>
            <person name="Marsh J.W."/>
            <person name="Griffith M.P."/>
            <person name="Snyder D.J."/>
            <person name="Cooper V.S."/>
            <person name="Mustapha M."/>
        </authorList>
    </citation>
    <scope>NUCLEOTIDE SEQUENCE [LARGE SCALE GENOMIC DNA]</scope>
    <source>
        <strain evidence="6 9">ACIN00241</strain>
    </source>
</reference>
<dbReference type="GO" id="GO:0052621">
    <property type="term" value="F:diguanylate cyclase activity"/>
    <property type="evidence" value="ECO:0007669"/>
    <property type="project" value="UniProtKB-EC"/>
</dbReference>
<dbReference type="GO" id="GO:0043709">
    <property type="term" value="P:cell adhesion involved in single-species biofilm formation"/>
    <property type="evidence" value="ECO:0007669"/>
    <property type="project" value="TreeGrafter"/>
</dbReference>
<evidence type="ECO:0000256" key="3">
    <source>
        <dbReference type="ARBA" id="ARBA00034247"/>
    </source>
</evidence>
<feature type="domain" description="GGDEF" evidence="5">
    <location>
        <begin position="264"/>
        <end position="401"/>
    </location>
</feature>
<dbReference type="SUPFAM" id="SSF55073">
    <property type="entry name" value="Nucleotide cyclase"/>
    <property type="match status" value="1"/>
</dbReference>
<sequence>MKLQGSNILGQEQIDLLTTRGLNFVWFPKRLETIYRFQYQNGAAYEFRYRAPIILILYIFLSFGIYQVLPSEQVLPWFSYYSWVGVIVFIAWILSFIKKLNQYFDYYVGIGSALAVAITFILINVIENGQENVLFHAAMMYAIVIIYGAVGMRFYTAIFAGWIGGLAGILVSNYLNGVIDWTFLNRTYTFSSFLGMTLAYATDRQHRENYLQNCMIELNRIELMQQAQQLSLLSQQDALTGLANRRYLDETLDNEWRRALRHETPLTIMMVDIDYFKAYNDTLGHLKGDECLKEIAIAISSIAARSGDLVARYGGEEFLLLFPMTNAQQALIQVERLMSAINKIAIKHPCSDVSPYVTISVGVATTIPRLNDSISAFVARADHALYKAKTNGRNQYKIAVNEEQIVDLT</sequence>
<comment type="caution">
    <text evidence="7">The sequence shown here is derived from an EMBL/GenBank/DDBJ whole genome shotgun (WGS) entry which is preliminary data.</text>
</comment>
<feature type="transmembrane region" description="Helical" evidence="4">
    <location>
        <begin position="49"/>
        <end position="68"/>
    </location>
</feature>
<dbReference type="EMBL" id="JADWNO010000005">
    <property type="protein sequence ID" value="MBJ8437701.1"/>
    <property type="molecule type" value="Genomic_DNA"/>
</dbReference>
<comment type="catalytic activity">
    <reaction evidence="3">
        <text>2 GTP = 3',3'-c-di-GMP + 2 diphosphate</text>
        <dbReference type="Rhea" id="RHEA:24898"/>
        <dbReference type="ChEBI" id="CHEBI:33019"/>
        <dbReference type="ChEBI" id="CHEBI:37565"/>
        <dbReference type="ChEBI" id="CHEBI:58805"/>
        <dbReference type="EC" id="2.7.7.65"/>
    </reaction>
</comment>
<keyword evidence="9" id="KW-1185">Reference proteome</keyword>
<dbReference type="PANTHER" id="PTHR45138:SF9">
    <property type="entry name" value="DIGUANYLATE CYCLASE DGCM-RELATED"/>
    <property type="match status" value="1"/>
</dbReference>
<dbReference type="InterPro" id="IPR043128">
    <property type="entry name" value="Rev_trsase/Diguanyl_cyclase"/>
</dbReference>
<feature type="transmembrane region" description="Helical" evidence="4">
    <location>
        <begin position="157"/>
        <end position="175"/>
    </location>
</feature>
<feature type="transmembrane region" description="Helical" evidence="4">
    <location>
        <begin position="104"/>
        <end position="126"/>
    </location>
</feature>
<evidence type="ECO:0000259" key="5">
    <source>
        <dbReference type="PROSITE" id="PS50887"/>
    </source>
</evidence>
<protein>
    <recommendedName>
        <fullName evidence="2">diguanylate cyclase</fullName>
        <ecNumber evidence="2">2.7.7.65</ecNumber>
    </recommendedName>
</protein>
<dbReference type="CDD" id="cd01949">
    <property type="entry name" value="GGDEF"/>
    <property type="match status" value="1"/>
</dbReference>
<evidence type="ECO:0000256" key="1">
    <source>
        <dbReference type="ARBA" id="ARBA00001946"/>
    </source>
</evidence>
<dbReference type="GO" id="GO:1902201">
    <property type="term" value="P:negative regulation of bacterial-type flagellum-dependent cell motility"/>
    <property type="evidence" value="ECO:0007669"/>
    <property type="project" value="TreeGrafter"/>
</dbReference>
<comment type="cofactor">
    <cofactor evidence="1">
        <name>Mg(2+)</name>
        <dbReference type="ChEBI" id="CHEBI:18420"/>
    </cofactor>
</comment>
<dbReference type="EMBL" id="RFES01000004">
    <property type="protein sequence ID" value="RSO58230.1"/>
    <property type="molecule type" value="Genomic_DNA"/>
</dbReference>
<reference evidence="7 8" key="1">
    <citation type="submission" date="2018-10" db="EMBL/GenBank/DDBJ databases">
        <title>GWAS and RNA-Seq identify cryptic mechanisms of antimicrobial resistance in Acinetobacter baumannii.</title>
        <authorList>
            <person name="Sahl J.W."/>
        </authorList>
    </citation>
    <scope>NUCLEOTIDE SEQUENCE [LARGE SCALE GENOMIC DNA]</scope>
    <source>
        <strain evidence="7 8">TG41018</strain>
    </source>
</reference>
<accession>A0A151YTZ3</accession>
<dbReference type="Pfam" id="PF00990">
    <property type="entry name" value="GGDEF"/>
    <property type="match status" value="1"/>
</dbReference>
<keyword evidence="4" id="KW-0472">Membrane</keyword>
<organism evidence="7 8">
    <name type="scientific">Acinetobacter lactucae</name>
    <dbReference type="NCBI Taxonomy" id="1785128"/>
    <lineage>
        <taxon>Bacteria</taxon>
        <taxon>Pseudomonadati</taxon>
        <taxon>Pseudomonadota</taxon>
        <taxon>Gammaproteobacteria</taxon>
        <taxon>Moraxellales</taxon>
        <taxon>Moraxellaceae</taxon>
        <taxon>Acinetobacter</taxon>
        <taxon>Acinetobacter calcoaceticus/baumannii complex</taxon>
    </lineage>
</organism>
<dbReference type="RefSeq" id="WP_057106971.1">
    <property type="nucleotide sequence ID" value="NZ_CP168231.1"/>
</dbReference>
<dbReference type="GO" id="GO:0005886">
    <property type="term" value="C:plasma membrane"/>
    <property type="evidence" value="ECO:0007669"/>
    <property type="project" value="TreeGrafter"/>
</dbReference>
<dbReference type="NCBIfam" id="TIGR00254">
    <property type="entry name" value="GGDEF"/>
    <property type="match status" value="1"/>
</dbReference>